<gene>
    <name evidence="2" type="ORF">CR513_15237</name>
</gene>
<dbReference type="Proteomes" id="UP000257109">
    <property type="component" value="Unassembled WGS sequence"/>
</dbReference>
<name>A0A371HF93_MUCPR</name>
<evidence type="ECO:0008006" key="4">
    <source>
        <dbReference type="Google" id="ProtNLM"/>
    </source>
</evidence>
<dbReference type="EMBL" id="QJKJ01002767">
    <property type="protein sequence ID" value="RDY01432.1"/>
    <property type="molecule type" value="Genomic_DNA"/>
</dbReference>
<evidence type="ECO:0000256" key="1">
    <source>
        <dbReference type="SAM" id="MobiDB-lite"/>
    </source>
</evidence>
<dbReference type="AlphaFoldDB" id="A0A371HF93"/>
<dbReference type="OrthoDB" id="1747743at2759"/>
<sequence>MSLGRLTRRLNQEENSNLILILNLRNRPIGRVPVVLQGVESESESESEDCRQRKGKRNKRRRGNSNRSKKKRTFFLVVLNLGCSFIRTTIASANYRSNIVTPRNKPYSICIHQRSTKAGDHNSSKGRRTLEDNLSALHNYNTMGLSLALKDSQFVLHLSLNPLESTPSHWSFEYRAMEATHILLGRSWQFDRKVTHDGVTNKFSFINKGNKVTLKPLTPMEVIKDQLIMKEKETKRKTN</sequence>
<protein>
    <recommendedName>
        <fullName evidence="4">Reverse transcriptase Ty1/copia-type domain-containing protein</fullName>
    </recommendedName>
</protein>
<comment type="caution">
    <text evidence="2">The sequence shown here is derived from an EMBL/GenBank/DDBJ whole genome shotgun (WGS) entry which is preliminary data.</text>
</comment>
<organism evidence="2 3">
    <name type="scientific">Mucuna pruriens</name>
    <name type="common">Velvet bean</name>
    <name type="synonym">Dolichos pruriens</name>
    <dbReference type="NCBI Taxonomy" id="157652"/>
    <lineage>
        <taxon>Eukaryota</taxon>
        <taxon>Viridiplantae</taxon>
        <taxon>Streptophyta</taxon>
        <taxon>Embryophyta</taxon>
        <taxon>Tracheophyta</taxon>
        <taxon>Spermatophyta</taxon>
        <taxon>Magnoliopsida</taxon>
        <taxon>eudicotyledons</taxon>
        <taxon>Gunneridae</taxon>
        <taxon>Pentapetalae</taxon>
        <taxon>rosids</taxon>
        <taxon>fabids</taxon>
        <taxon>Fabales</taxon>
        <taxon>Fabaceae</taxon>
        <taxon>Papilionoideae</taxon>
        <taxon>50 kb inversion clade</taxon>
        <taxon>NPAAA clade</taxon>
        <taxon>indigoferoid/millettioid clade</taxon>
        <taxon>Phaseoleae</taxon>
        <taxon>Mucuna</taxon>
    </lineage>
</organism>
<feature type="compositionally biased region" description="Basic residues" evidence="1">
    <location>
        <begin position="53"/>
        <end position="67"/>
    </location>
</feature>
<evidence type="ECO:0000313" key="3">
    <source>
        <dbReference type="Proteomes" id="UP000257109"/>
    </source>
</evidence>
<feature type="non-terminal residue" evidence="2">
    <location>
        <position position="1"/>
    </location>
</feature>
<feature type="region of interest" description="Disordered" evidence="1">
    <location>
        <begin position="43"/>
        <end position="67"/>
    </location>
</feature>
<reference evidence="2" key="1">
    <citation type="submission" date="2018-05" db="EMBL/GenBank/DDBJ databases">
        <title>Draft genome of Mucuna pruriens seed.</title>
        <authorList>
            <person name="Nnadi N.E."/>
            <person name="Vos R."/>
            <person name="Hasami M.H."/>
            <person name="Devisetty U.K."/>
            <person name="Aguiy J.C."/>
        </authorList>
    </citation>
    <scope>NUCLEOTIDE SEQUENCE [LARGE SCALE GENOMIC DNA]</scope>
    <source>
        <strain evidence="2">JCA_2017</strain>
    </source>
</reference>
<accession>A0A371HF93</accession>
<keyword evidence="3" id="KW-1185">Reference proteome</keyword>
<proteinExistence type="predicted"/>
<evidence type="ECO:0000313" key="2">
    <source>
        <dbReference type="EMBL" id="RDY01432.1"/>
    </source>
</evidence>